<evidence type="ECO:0000313" key="3">
    <source>
        <dbReference type="Proteomes" id="UP001295444"/>
    </source>
</evidence>
<dbReference type="Proteomes" id="UP001295444">
    <property type="component" value="Chromosome 04"/>
</dbReference>
<name>A0AAD1W3S1_PELCU</name>
<feature type="compositionally biased region" description="Basic and acidic residues" evidence="1">
    <location>
        <begin position="57"/>
        <end position="71"/>
    </location>
</feature>
<protein>
    <submittedName>
        <fullName evidence="2">Uncharacterized protein</fullName>
    </submittedName>
</protein>
<reference evidence="2" key="1">
    <citation type="submission" date="2022-03" db="EMBL/GenBank/DDBJ databases">
        <authorList>
            <person name="Alioto T."/>
            <person name="Alioto T."/>
            <person name="Gomez Garrido J."/>
        </authorList>
    </citation>
    <scope>NUCLEOTIDE SEQUENCE</scope>
</reference>
<evidence type="ECO:0000313" key="2">
    <source>
        <dbReference type="EMBL" id="CAH2282958.1"/>
    </source>
</evidence>
<gene>
    <name evidence="2" type="ORF">PECUL_23A037157</name>
</gene>
<evidence type="ECO:0000256" key="1">
    <source>
        <dbReference type="SAM" id="MobiDB-lite"/>
    </source>
</evidence>
<feature type="compositionally biased region" description="Basic residues" evidence="1">
    <location>
        <begin position="72"/>
        <end position="83"/>
    </location>
</feature>
<sequence length="116" mass="13614">MGACLIRRPRPRRVPRYRRNHLARDPDRRRWSACRNAAMKTHRARALKASQAYLRRKTPDHMAAEQHALREKRPHTAPRHIPRLGRQDNNETATNPSSSRYLHIMPDCFLHPEGIG</sequence>
<dbReference type="AlphaFoldDB" id="A0AAD1W3S1"/>
<organism evidence="2 3">
    <name type="scientific">Pelobates cultripes</name>
    <name type="common">Western spadefoot toad</name>
    <dbReference type="NCBI Taxonomy" id="61616"/>
    <lineage>
        <taxon>Eukaryota</taxon>
        <taxon>Metazoa</taxon>
        <taxon>Chordata</taxon>
        <taxon>Craniata</taxon>
        <taxon>Vertebrata</taxon>
        <taxon>Euteleostomi</taxon>
        <taxon>Amphibia</taxon>
        <taxon>Batrachia</taxon>
        <taxon>Anura</taxon>
        <taxon>Pelobatoidea</taxon>
        <taxon>Pelobatidae</taxon>
        <taxon>Pelobates</taxon>
    </lineage>
</organism>
<proteinExistence type="predicted"/>
<keyword evidence="3" id="KW-1185">Reference proteome</keyword>
<dbReference type="EMBL" id="OW240915">
    <property type="protein sequence ID" value="CAH2282958.1"/>
    <property type="molecule type" value="Genomic_DNA"/>
</dbReference>
<accession>A0AAD1W3S1</accession>
<feature type="region of interest" description="Disordered" evidence="1">
    <location>
        <begin position="56"/>
        <end position="99"/>
    </location>
</feature>
<feature type="compositionally biased region" description="Polar residues" evidence="1">
    <location>
        <begin position="90"/>
        <end position="99"/>
    </location>
</feature>